<dbReference type="CDD" id="cd00082">
    <property type="entry name" value="HisKA"/>
    <property type="match status" value="1"/>
</dbReference>
<dbReference type="InterPro" id="IPR003661">
    <property type="entry name" value="HisK_dim/P_dom"/>
</dbReference>
<dbReference type="OrthoDB" id="9813151at2"/>
<keyword evidence="3" id="KW-0597">Phosphoprotein</keyword>
<dbReference type="EC" id="2.7.13.3" evidence="2"/>
<dbReference type="Pfam" id="PF00512">
    <property type="entry name" value="HisKA"/>
    <property type="match status" value="1"/>
</dbReference>
<sequence>MRKRIQKQTQIEDMTDVSVPVVAESSSLEETVNATIENTSVKRRHAIDAAIVNTSDAIIAIRQDFQLTYLNPAAATKLGIARQDAVGKSCTELLGCQNLNRMLLCGTSSCPLTQALEKQTSLPNEELILGTDPLRRFEASASVNPIHLVEDDFSYAIFTARDMSALKVANRVRSNFVSMVSHELRTPLNSVHGFIDLLLQGHMGEMNDEQRMYLGYTQEGVQQLISIVEDILFMSRSDLGQFEVKQQEVHLLGLVRQVVLSLQPQAIKAEVELCLDMTANGPALFIDPQRIKQVLNNLVANAIKFTPPGGTVTVSASQHDEHFAMISVSDTGYGIPTEDGQHVFERFYQSNHSQQSKMGGYGLGLSIARLIVEQHGGTIGFDTVVNKGTTFYFTLPLYDDRCEV</sequence>
<dbReference type="SMART" id="SM00388">
    <property type="entry name" value="HisKA"/>
    <property type="match status" value="1"/>
</dbReference>
<evidence type="ECO:0000259" key="9">
    <source>
        <dbReference type="PROSITE" id="PS50112"/>
    </source>
</evidence>
<dbReference type="CDD" id="cd00075">
    <property type="entry name" value="HATPase"/>
    <property type="match status" value="1"/>
</dbReference>
<dbReference type="PANTHER" id="PTHR43711:SF31">
    <property type="entry name" value="HISTIDINE KINASE"/>
    <property type="match status" value="1"/>
</dbReference>
<evidence type="ECO:0000256" key="5">
    <source>
        <dbReference type="ARBA" id="ARBA00022777"/>
    </source>
</evidence>
<evidence type="ECO:0000259" key="8">
    <source>
        <dbReference type="PROSITE" id="PS50109"/>
    </source>
</evidence>
<evidence type="ECO:0000256" key="7">
    <source>
        <dbReference type="ARBA" id="ARBA00023136"/>
    </source>
</evidence>
<dbReference type="InterPro" id="IPR004358">
    <property type="entry name" value="Sig_transdc_His_kin-like_C"/>
</dbReference>
<dbReference type="Gene3D" id="3.30.565.10">
    <property type="entry name" value="Histidine kinase-like ATPase, C-terminal domain"/>
    <property type="match status" value="1"/>
</dbReference>
<dbReference type="Proteomes" id="UP000287171">
    <property type="component" value="Unassembled WGS sequence"/>
</dbReference>
<dbReference type="Gene3D" id="3.30.450.20">
    <property type="entry name" value="PAS domain"/>
    <property type="match status" value="1"/>
</dbReference>
<feature type="domain" description="Histidine kinase" evidence="8">
    <location>
        <begin position="179"/>
        <end position="399"/>
    </location>
</feature>
<dbReference type="InterPro" id="IPR003594">
    <property type="entry name" value="HATPase_dom"/>
</dbReference>
<evidence type="ECO:0000256" key="6">
    <source>
        <dbReference type="ARBA" id="ARBA00023012"/>
    </source>
</evidence>
<dbReference type="CDD" id="cd00130">
    <property type="entry name" value="PAS"/>
    <property type="match status" value="1"/>
</dbReference>
<dbReference type="EMBL" id="BIFT01000001">
    <property type="protein sequence ID" value="GCE27071.1"/>
    <property type="molecule type" value="Genomic_DNA"/>
</dbReference>
<keyword evidence="7" id="KW-0472">Membrane</keyword>
<accession>A0A402B6T3</accession>
<dbReference type="FunFam" id="3.30.565.10:FF:000006">
    <property type="entry name" value="Sensor histidine kinase WalK"/>
    <property type="match status" value="1"/>
</dbReference>
<dbReference type="PROSITE" id="PS50112">
    <property type="entry name" value="PAS"/>
    <property type="match status" value="1"/>
</dbReference>
<dbReference type="InterPro" id="IPR000014">
    <property type="entry name" value="PAS"/>
</dbReference>
<dbReference type="FunFam" id="1.10.287.130:FF:000001">
    <property type="entry name" value="Two-component sensor histidine kinase"/>
    <property type="match status" value="1"/>
</dbReference>
<dbReference type="InterPro" id="IPR035965">
    <property type="entry name" value="PAS-like_dom_sf"/>
</dbReference>
<reference evidence="11" key="1">
    <citation type="submission" date="2018-12" db="EMBL/GenBank/DDBJ databases">
        <title>Tengunoibacter tsumagoiensis gen. nov., sp. nov., Dictyobacter kobayashii sp. nov., D. alpinus sp. nov., and D. joshuensis sp. nov. and description of Dictyobacteraceae fam. nov. within the order Ktedonobacterales isolated from Tengu-no-mugimeshi.</title>
        <authorList>
            <person name="Wang C.M."/>
            <person name="Zheng Y."/>
            <person name="Sakai Y."/>
            <person name="Toyoda A."/>
            <person name="Minakuchi Y."/>
            <person name="Abe K."/>
            <person name="Yokota A."/>
            <person name="Yabe S."/>
        </authorList>
    </citation>
    <scope>NUCLEOTIDE SEQUENCE [LARGE SCALE GENOMIC DNA]</scope>
    <source>
        <strain evidence="11">Uno16</strain>
    </source>
</reference>
<dbReference type="PROSITE" id="PS50109">
    <property type="entry name" value="HIS_KIN"/>
    <property type="match status" value="1"/>
</dbReference>
<dbReference type="PRINTS" id="PR00344">
    <property type="entry name" value="BCTRLSENSOR"/>
</dbReference>
<dbReference type="InterPro" id="IPR050736">
    <property type="entry name" value="Sensor_HK_Regulatory"/>
</dbReference>
<dbReference type="PANTHER" id="PTHR43711">
    <property type="entry name" value="TWO-COMPONENT HISTIDINE KINASE"/>
    <property type="match status" value="1"/>
</dbReference>
<keyword evidence="5" id="KW-0418">Kinase</keyword>
<keyword evidence="11" id="KW-1185">Reference proteome</keyword>
<dbReference type="SUPFAM" id="SSF55785">
    <property type="entry name" value="PYP-like sensor domain (PAS domain)"/>
    <property type="match status" value="1"/>
</dbReference>
<comment type="caution">
    <text evidence="10">The sequence shown here is derived from an EMBL/GenBank/DDBJ whole genome shotgun (WGS) entry which is preliminary data.</text>
</comment>
<dbReference type="GO" id="GO:0000155">
    <property type="term" value="F:phosphorelay sensor kinase activity"/>
    <property type="evidence" value="ECO:0007669"/>
    <property type="project" value="InterPro"/>
</dbReference>
<dbReference type="InterPro" id="IPR036890">
    <property type="entry name" value="HATPase_C_sf"/>
</dbReference>
<name>A0A402B6T3_9CHLR</name>
<dbReference type="Pfam" id="PF02518">
    <property type="entry name" value="HATPase_c"/>
    <property type="match status" value="1"/>
</dbReference>
<organism evidence="10 11">
    <name type="scientific">Dictyobacter alpinus</name>
    <dbReference type="NCBI Taxonomy" id="2014873"/>
    <lineage>
        <taxon>Bacteria</taxon>
        <taxon>Bacillati</taxon>
        <taxon>Chloroflexota</taxon>
        <taxon>Ktedonobacteria</taxon>
        <taxon>Ktedonobacterales</taxon>
        <taxon>Dictyobacteraceae</taxon>
        <taxon>Dictyobacter</taxon>
    </lineage>
</organism>
<evidence type="ECO:0000256" key="2">
    <source>
        <dbReference type="ARBA" id="ARBA00012438"/>
    </source>
</evidence>
<evidence type="ECO:0000313" key="11">
    <source>
        <dbReference type="Proteomes" id="UP000287171"/>
    </source>
</evidence>
<dbReference type="SMART" id="SM00387">
    <property type="entry name" value="HATPase_c"/>
    <property type="match status" value="1"/>
</dbReference>
<feature type="domain" description="PAS" evidence="9">
    <location>
        <begin position="43"/>
        <end position="89"/>
    </location>
</feature>
<keyword evidence="6" id="KW-0902">Two-component regulatory system</keyword>
<dbReference type="SUPFAM" id="SSF47384">
    <property type="entry name" value="Homodimeric domain of signal transducing histidine kinase"/>
    <property type="match status" value="1"/>
</dbReference>
<evidence type="ECO:0000313" key="10">
    <source>
        <dbReference type="EMBL" id="GCE27071.1"/>
    </source>
</evidence>
<dbReference type="InterPro" id="IPR036097">
    <property type="entry name" value="HisK_dim/P_sf"/>
</dbReference>
<evidence type="ECO:0000256" key="3">
    <source>
        <dbReference type="ARBA" id="ARBA00022553"/>
    </source>
</evidence>
<comment type="catalytic activity">
    <reaction evidence="1">
        <text>ATP + protein L-histidine = ADP + protein N-phospho-L-histidine.</text>
        <dbReference type="EC" id="2.7.13.3"/>
    </reaction>
</comment>
<proteinExistence type="predicted"/>
<dbReference type="AlphaFoldDB" id="A0A402B6T3"/>
<protein>
    <recommendedName>
        <fullName evidence="2">histidine kinase</fullName>
        <ecNumber evidence="2">2.7.13.3</ecNumber>
    </recommendedName>
</protein>
<dbReference type="Pfam" id="PF13426">
    <property type="entry name" value="PAS_9"/>
    <property type="match status" value="1"/>
</dbReference>
<dbReference type="SUPFAM" id="SSF55874">
    <property type="entry name" value="ATPase domain of HSP90 chaperone/DNA topoisomerase II/histidine kinase"/>
    <property type="match status" value="1"/>
</dbReference>
<gene>
    <name evidence="10" type="ORF">KDA_25550</name>
</gene>
<dbReference type="Gene3D" id="1.10.287.130">
    <property type="match status" value="1"/>
</dbReference>
<keyword evidence="4" id="KW-0808">Transferase</keyword>
<dbReference type="InterPro" id="IPR005467">
    <property type="entry name" value="His_kinase_dom"/>
</dbReference>
<evidence type="ECO:0000256" key="4">
    <source>
        <dbReference type="ARBA" id="ARBA00022679"/>
    </source>
</evidence>
<evidence type="ECO:0000256" key="1">
    <source>
        <dbReference type="ARBA" id="ARBA00000085"/>
    </source>
</evidence>